<proteinExistence type="predicted"/>
<protein>
    <submittedName>
        <fullName evidence="6">Cysteine/Histidine-rich C1 domain family protein, putative</fullName>
    </submittedName>
</protein>
<dbReference type="EMBL" id="CM001886">
    <property type="protein sequence ID" value="EOY17080.1"/>
    <property type="molecule type" value="Genomic_DNA"/>
</dbReference>
<keyword evidence="1" id="KW-0479">Metal-binding</keyword>
<name>A0A061FIA7_THECC</name>
<keyword evidence="4" id="KW-0862">Zinc</keyword>
<dbReference type="PROSITE" id="PS50081">
    <property type="entry name" value="ZF_DAG_PE_2"/>
    <property type="match status" value="2"/>
</dbReference>
<dbReference type="InterPro" id="IPR053192">
    <property type="entry name" value="Vacuole_Formation_Reg"/>
</dbReference>
<dbReference type="SMART" id="SM00109">
    <property type="entry name" value="C1"/>
    <property type="match status" value="5"/>
</dbReference>
<feature type="domain" description="Phorbol-ester/DAG-type" evidence="5">
    <location>
        <begin position="42"/>
        <end position="99"/>
    </location>
</feature>
<dbReference type="PANTHER" id="PTHR32410:SF216">
    <property type="entry name" value="PHORBOL-ESTER_DAG-TYPE DOMAIN-CONTAINING PROTEIN"/>
    <property type="match status" value="1"/>
</dbReference>
<gene>
    <name evidence="6" type="ORF">TCM_036238</name>
</gene>
<evidence type="ECO:0000313" key="7">
    <source>
        <dbReference type="Proteomes" id="UP000026915"/>
    </source>
</evidence>
<keyword evidence="7" id="KW-1185">Reference proteome</keyword>
<dbReference type="InterPro" id="IPR019786">
    <property type="entry name" value="Zinc_finger_PHD-type_CS"/>
</dbReference>
<dbReference type="InterPro" id="IPR004146">
    <property type="entry name" value="DC1"/>
</dbReference>
<evidence type="ECO:0000256" key="4">
    <source>
        <dbReference type="ARBA" id="ARBA00022833"/>
    </source>
</evidence>
<dbReference type="InParanoid" id="A0A061FIA7"/>
<dbReference type="PROSITE" id="PS01359">
    <property type="entry name" value="ZF_PHD_1"/>
    <property type="match status" value="1"/>
</dbReference>
<dbReference type="AlphaFoldDB" id="A0A061FIA7"/>
<dbReference type="Gene3D" id="3.30.60.20">
    <property type="match status" value="1"/>
</dbReference>
<feature type="domain" description="Phorbol-ester/DAG-type" evidence="5">
    <location>
        <begin position="521"/>
        <end position="570"/>
    </location>
</feature>
<dbReference type="Gramene" id="EOY17080">
    <property type="protein sequence ID" value="EOY17080"/>
    <property type="gene ID" value="TCM_036238"/>
</dbReference>
<dbReference type="Proteomes" id="UP000026915">
    <property type="component" value="Chromosome 8"/>
</dbReference>
<dbReference type="FunCoup" id="A0A061FIA7">
    <property type="interactions" value="73"/>
</dbReference>
<evidence type="ECO:0000313" key="6">
    <source>
        <dbReference type="EMBL" id="EOY17080.1"/>
    </source>
</evidence>
<evidence type="ECO:0000256" key="3">
    <source>
        <dbReference type="ARBA" id="ARBA00022771"/>
    </source>
</evidence>
<dbReference type="InterPro" id="IPR002219">
    <property type="entry name" value="PKC_DAG/PE"/>
</dbReference>
<sequence>MGGKESESLLLCLSLPSQIDYSLMEKEKEGERIDKINHFSHPHPLLFNDEEQSDKSKEARCSACWESLLGSSFSCGECDFHLHKKCAEAPLEIHSPFHCKGGTLTLVPNPPWEPPLSICDLCKENRKMFVYYCSSCFASLDIKCAFLLHNMDENFRELKYVTHEHPLTFIENPNDELKRAHCHWCQKPLVDSLYVCLDCRFYLHKKCAQLPAQLHHPCHRKHPLYLEHGNLGCKACQMKHWSLFYRCLPCKFDIDIECALPRLKFVVECNKHSFTQLFRDVLFVCDACGTEGNYVSYICSTCHSMIHKNCISLPRIIKTTWHQHEIIHNYFFQKRELEKHDCGICLGEVQMQYGSYDCLKQDCNFVAHVDCAMEKYLATGQINDQDEESSENLASITCVVETNQHGEAIKIKHFSHEHDLTLDNEIKEDDDKRCDACMLSISTSFYYCSQCEFLLHKTCVELLRKKHHWFLESLFTLHLENIFQCGLCQHYCSGFAYHGDYYKFCLRCAGISRILPRQRHKHTLFFDFDLNKGQCNACGDYIHRGYKCKDCTFVLHVKCMSLPQRARHKCDKHFLELTFHDENADLEEYYCDICERQRNPNHWFYHCVICDNSAHSKCVFERYPFLNKKIGKTYKDCFHGHPLICVKKSYDICLRCGLPCQDIALECKSCNFTVHFDCLYFEDLVAFL</sequence>
<accession>A0A061FIA7</accession>
<keyword evidence="2" id="KW-0677">Repeat</keyword>
<dbReference type="InterPro" id="IPR046349">
    <property type="entry name" value="C1-like_sf"/>
</dbReference>
<dbReference type="eggNOG" id="ENOG502R2V0">
    <property type="taxonomic scope" value="Eukaryota"/>
</dbReference>
<dbReference type="Pfam" id="PF03107">
    <property type="entry name" value="C1_2"/>
    <property type="match status" value="6"/>
</dbReference>
<dbReference type="GO" id="GO:0008270">
    <property type="term" value="F:zinc ion binding"/>
    <property type="evidence" value="ECO:0007669"/>
    <property type="project" value="UniProtKB-KW"/>
</dbReference>
<keyword evidence="3" id="KW-0863">Zinc-finger</keyword>
<dbReference type="HOGENOM" id="CLU_014776_3_0_1"/>
<evidence type="ECO:0000259" key="5">
    <source>
        <dbReference type="PROSITE" id="PS50081"/>
    </source>
</evidence>
<evidence type="ECO:0000256" key="2">
    <source>
        <dbReference type="ARBA" id="ARBA00022737"/>
    </source>
</evidence>
<dbReference type="OMA" id="HRACIFL"/>
<reference evidence="6 7" key="1">
    <citation type="journal article" date="2013" name="Genome Biol.">
        <title>The genome sequence of the most widely cultivated cacao type and its use to identify candidate genes regulating pod color.</title>
        <authorList>
            <person name="Motamayor J.C."/>
            <person name="Mockaitis K."/>
            <person name="Schmutz J."/>
            <person name="Haiminen N."/>
            <person name="Iii D.L."/>
            <person name="Cornejo O."/>
            <person name="Findley S.D."/>
            <person name="Zheng P."/>
            <person name="Utro F."/>
            <person name="Royaert S."/>
            <person name="Saski C."/>
            <person name="Jenkins J."/>
            <person name="Podicheti R."/>
            <person name="Zhao M."/>
            <person name="Scheffler B.E."/>
            <person name="Stack J.C."/>
            <person name="Feltus F.A."/>
            <person name="Mustiga G.M."/>
            <person name="Amores F."/>
            <person name="Phillips W."/>
            <person name="Marelli J.P."/>
            <person name="May G.D."/>
            <person name="Shapiro H."/>
            <person name="Ma J."/>
            <person name="Bustamante C.D."/>
            <person name="Schnell R.J."/>
            <person name="Main D."/>
            <person name="Gilbert D."/>
            <person name="Parida L."/>
            <person name="Kuhn D.N."/>
        </authorList>
    </citation>
    <scope>NUCLEOTIDE SEQUENCE [LARGE SCALE GENOMIC DNA]</scope>
    <source>
        <strain evidence="7">cv. Matina 1-6</strain>
    </source>
</reference>
<organism evidence="6 7">
    <name type="scientific">Theobroma cacao</name>
    <name type="common">Cacao</name>
    <name type="synonym">Cocoa</name>
    <dbReference type="NCBI Taxonomy" id="3641"/>
    <lineage>
        <taxon>Eukaryota</taxon>
        <taxon>Viridiplantae</taxon>
        <taxon>Streptophyta</taxon>
        <taxon>Embryophyta</taxon>
        <taxon>Tracheophyta</taxon>
        <taxon>Spermatophyta</taxon>
        <taxon>Magnoliopsida</taxon>
        <taxon>eudicotyledons</taxon>
        <taxon>Gunneridae</taxon>
        <taxon>Pentapetalae</taxon>
        <taxon>rosids</taxon>
        <taxon>malvids</taxon>
        <taxon>Malvales</taxon>
        <taxon>Malvaceae</taxon>
        <taxon>Byttnerioideae</taxon>
        <taxon>Theobroma</taxon>
    </lineage>
</organism>
<evidence type="ECO:0000256" key="1">
    <source>
        <dbReference type="ARBA" id="ARBA00022723"/>
    </source>
</evidence>
<dbReference type="PANTHER" id="PTHR32410">
    <property type="entry name" value="CYSTEINE/HISTIDINE-RICH C1 DOMAIN FAMILY PROTEIN"/>
    <property type="match status" value="1"/>
</dbReference>
<dbReference type="SUPFAM" id="SSF57889">
    <property type="entry name" value="Cysteine-rich domain"/>
    <property type="match status" value="5"/>
</dbReference>